<dbReference type="EC" id="5.1.3.-" evidence="4"/>
<dbReference type="eggNOG" id="COG1869">
    <property type="taxonomic scope" value="Bacteria"/>
</dbReference>
<dbReference type="Pfam" id="PF05025">
    <property type="entry name" value="RbsD_FucU"/>
    <property type="match status" value="1"/>
</dbReference>
<dbReference type="GO" id="GO:0062193">
    <property type="term" value="F:D-ribose pyranase activity"/>
    <property type="evidence" value="ECO:0007669"/>
    <property type="project" value="UniProtKB-EC"/>
</dbReference>
<gene>
    <name evidence="4" type="ORF">CTER_0580</name>
</gene>
<dbReference type="Gene3D" id="3.40.1650.10">
    <property type="entry name" value="RbsD-like domain"/>
    <property type="match status" value="1"/>
</dbReference>
<comment type="caution">
    <text evidence="4">The sequence shown here is derived from an EMBL/GenBank/DDBJ whole genome shotgun (WGS) entry which is preliminary data.</text>
</comment>
<dbReference type="PANTHER" id="PTHR31690:SF4">
    <property type="entry name" value="FUCOSE MUTAROTASE"/>
    <property type="match status" value="1"/>
</dbReference>
<protein>
    <submittedName>
        <fullName evidence="4">Fucose dissimilation pathway protein FucU</fullName>
        <ecNumber evidence="4">5.1.3.-</ecNumber>
    </submittedName>
</protein>
<proteinExistence type="predicted"/>
<dbReference type="STRING" id="1195236.CTER_0580"/>
<sequence length="134" mass="14486">MLTTSCIHPDILKALSFCGHGDKILIADGNYPLSSKSGAAEKVYLGLTSGIPEVTQVLEVLKKVVNFEKAEVMLPGSEQPPIFGEFKEILGGMDLSGMERFDFYDACCKSNVRLAISTGEKRIYANILLTIGVA</sequence>
<keyword evidence="5" id="KW-1185">Reference proteome</keyword>
<evidence type="ECO:0000313" key="4">
    <source>
        <dbReference type="EMBL" id="EMS73441.1"/>
    </source>
</evidence>
<dbReference type="RefSeq" id="WP_004623944.1">
    <property type="nucleotide sequence ID" value="NZ_AORV01000020.1"/>
</dbReference>
<dbReference type="InterPro" id="IPR050443">
    <property type="entry name" value="RbsD/FucU_mutarotase"/>
</dbReference>
<dbReference type="InterPro" id="IPR023750">
    <property type="entry name" value="RbsD-like_sf"/>
</dbReference>
<name>S0FSY3_RUMCE</name>
<keyword evidence="2 4" id="KW-0413">Isomerase</keyword>
<dbReference type="GO" id="GO:0042806">
    <property type="term" value="F:fucose binding"/>
    <property type="evidence" value="ECO:0007669"/>
    <property type="project" value="TreeGrafter"/>
</dbReference>
<comment type="catalytic activity">
    <reaction evidence="1">
        <text>beta-D-ribopyranose = beta-D-ribofuranose</text>
        <dbReference type="Rhea" id="RHEA:25432"/>
        <dbReference type="ChEBI" id="CHEBI:27476"/>
        <dbReference type="ChEBI" id="CHEBI:47002"/>
        <dbReference type="EC" id="5.4.99.62"/>
    </reaction>
</comment>
<accession>S0FSY3</accession>
<organism evidence="4 5">
    <name type="scientific">Ruminiclostridium cellobioparum subsp. termitidis CT1112</name>
    <dbReference type="NCBI Taxonomy" id="1195236"/>
    <lineage>
        <taxon>Bacteria</taxon>
        <taxon>Bacillati</taxon>
        <taxon>Bacillota</taxon>
        <taxon>Clostridia</taxon>
        <taxon>Eubacteriales</taxon>
        <taxon>Oscillospiraceae</taxon>
        <taxon>Ruminiclostridium</taxon>
    </lineage>
</organism>
<dbReference type="PATRIC" id="fig|1195236.3.peg.903"/>
<dbReference type="GO" id="GO:0036373">
    <property type="term" value="F:L-fucose mutarotase activity"/>
    <property type="evidence" value="ECO:0007669"/>
    <property type="project" value="UniProtKB-EC"/>
</dbReference>
<evidence type="ECO:0000313" key="5">
    <source>
        <dbReference type="Proteomes" id="UP000014155"/>
    </source>
</evidence>
<evidence type="ECO:0000256" key="3">
    <source>
        <dbReference type="ARBA" id="ARBA00036324"/>
    </source>
</evidence>
<dbReference type="SUPFAM" id="SSF102546">
    <property type="entry name" value="RbsD-like"/>
    <property type="match status" value="1"/>
</dbReference>
<dbReference type="GO" id="GO:0006004">
    <property type="term" value="P:fucose metabolic process"/>
    <property type="evidence" value="ECO:0007669"/>
    <property type="project" value="TreeGrafter"/>
</dbReference>
<reference evidence="4 5" key="1">
    <citation type="journal article" date="2013" name="Genome Announc.">
        <title>Draft Genome Sequence of the Cellulolytic, Mesophilic, Anaerobic Bacterium Clostridium termitidis Strain CT1112 (DSM 5398).</title>
        <authorList>
            <person name="Lal S."/>
            <person name="Ramachandran U."/>
            <person name="Zhang X."/>
            <person name="Munir R."/>
            <person name="Sparling R."/>
            <person name="Levin D.B."/>
        </authorList>
    </citation>
    <scope>NUCLEOTIDE SEQUENCE [LARGE SCALE GENOMIC DNA]</scope>
    <source>
        <strain evidence="4 5">CT1112</strain>
    </source>
</reference>
<dbReference type="Proteomes" id="UP000014155">
    <property type="component" value="Unassembled WGS sequence"/>
</dbReference>
<comment type="catalytic activity">
    <reaction evidence="3">
        <text>alpha-L-fucose = beta-L-fucose</text>
        <dbReference type="Rhea" id="RHEA:25580"/>
        <dbReference type="ChEBI" id="CHEBI:42548"/>
        <dbReference type="ChEBI" id="CHEBI:42589"/>
        <dbReference type="EC" id="5.1.3.29"/>
    </reaction>
</comment>
<evidence type="ECO:0000256" key="2">
    <source>
        <dbReference type="ARBA" id="ARBA00023235"/>
    </source>
</evidence>
<dbReference type="PANTHER" id="PTHR31690">
    <property type="entry name" value="FUCOSE MUTAROTASE"/>
    <property type="match status" value="1"/>
</dbReference>
<dbReference type="EMBL" id="AORV01000020">
    <property type="protein sequence ID" value="EMS73441.1"/>
    <property type="molecule type" value="Genomic_DNA"/>
</dbReference>
<dbReference type="AlphaFoldDB" id="S0FSY3"/>
<evidence type="ECO:0000256" key="1">
    <source>
        <dbReference type="ARBA" id="ARBA00000223"/>
    </source>
</evidence>
<dbReference type="InterPro" id="IPR007721">
    <property type="entry name" value="RbsD_FucU"/>
</dbReference>